<keyword evidence="2 4" id="KW-0238">DNA-binding</keyword>
<dbReference type="PRINTS" id="PR00455">
    <property type="entry name" value="HTHTETR"/>
</dbReference>
<dbReference type="RefSeq" id="WP_226726667.1">
    <property type="nucleotide sequence ID" value="NZ_JAJAUY010000029.1"/>
</dbReference>
<evidence type="ECO:0000256" key="2">
    <source>
        <dbReference type="ARBA" id="ARBA00023125"/>
    </source>
</evidence>
<sequence length="244" mass="25634">MPESGNAGNAGNAGSAGKAGSAGSTKKTAAPRRRQARGERRIAQLLAAAAGVFCRTGYAAASTNAIAREAGVSPGTLYQFFPNKEAIAIELGGQLLQRAHEMHGQAFLPENLDKPLPELLDAVIDPVIAFNCENPAFWALMHGSGVPGITQEHEALHAGLLARVEGILHTFTPDADPARLHHVSNMILGIFKASLDLILATEGDERAAYVAELKTVLLRYLEPMATTTAAPATGDARVARLDTP</sequence>
<evidence type="ECO:0000313" key="7">
    <source>
        <dbReference type="EMBL" id="MCB5179833.1"/>
    </source>
</evidence>
<dbReference type="PROSITE" id="PS01081">
    <property type="entry name" value="HTH_TETR_1"/>
    <property type="match status" value="1"/>
</dbReference>
<evidence type="ECO:0000256" key="1">
    <source>
        <dbReference type="ARBA" id="ARBA00023015"/>
    </source>
</evidence>
<dbReference type="Gene3D" id="1.10.357.10">
    <property type="entry name" value="Tetracycline Repressor, domain 2"/>
    <property type="match status" value="1"/>
</dbReference>
<name>A0ABS8B5D2_9ACTN</name>
<organism evidence="7 8">
    <name type="scientific">Streptomyces antimicrobicus</name>
    <dbReference type="NCBI Taxonomy" id="2883108"/>
    <lineage>
        <taxon>Bacteria</taxon>
        <taxon>Bacillati</taxon>
        <taxon>Actinomycetota</taxon>
        <taxon>Actinomycetes</taxon>
        <taxon>Kitasatosporales</taxon>
        <taxon>Streptomycetaceae</taxon>
        <taxon>Streptomyces</taxon>
    </lineage>
</organism>
<feature type="compositionally biased region" description="Low complexity" evidence="5">
    <location>
        <begin position="1"/>
        <end position="28"/>
    </location>
</feature>
<proteinExistence type="predicted"/>
<keyword evidence="1" id="KW-0805">Transcription regulation</keyword>
<dbReference type="Pfam" id="PF00440">
    <property type="entry name" value="TetR_N"/>
    <property type="match status" value="1"/>
</dbReference>
<evidence type="ECO:0000256" key="4">
    <source>
        <dbReference type="PROSITE-ProRule" id="PRU00335"/>
    </source>
</evidence>
<dbReference type="InterPro" id="IPR050109">
    <property type="entry name" value="HTH-type_TetR-like_transc_reg"/>
</dbReference>
<feature type="region of interest" description="Disordered" evidence="5">
    <location>
        <begin position="1"/>
        <end position="37"/>
    </location>
</feature>
<dbReference type="EMBL" id="JAJAUY010000029">
    <property type="protein sequence ID" value="MCB5179833.1"/>
    <property type="molecule type" value="Genomic_DNA"/>
</dbReference>
<evidence type="ECO:0000313" key="8">
    <source>
        <dbReference type="Proteomes" id="UP001199054"/>
    </source>
</evidence>
<feature type="DNA-binding region" description="H-T-H motif" evidence="4">
    <location>
        <begin position="62"/>
        <end position="81"/>
    </location>
</feature>
<reference evidence="7 8" key="1">
    <citation type="submission" date="2021-10" db="EMBL/GenBank/DDBJ databases">
        <title>Streptomyces sp. strain SMC 277, a novel streptomycete isolated from soil.</title>
        <authorList>
            <person name="Chanama M."/>
        </authorList>
    </citation>
    <scope>NUCLEOTIDE SEQUENCE [LARGE SCALE GENOMIC DNA]</scope>
    <source>
        <strain evidence="7 8">SMC 277</strain>
    </source>
</reference>
<evidence type="ECO:0000259" key="6">
    <source>
        <dbReference type="PROSITE" id="PS50977"/>
    </source>
</evidence>
<dbReference type="InterPro" id="IPR041669">
    <property type="entry name" value="TetR_C_15"/>
</dbReference>
<feature type="domain" description="HTH tetR-type" evidence="6">
    <location>
        <begin position="39"/>
        <end position="99"/>
    </location>
</feature>
<protein>
    <submittedName>
        <fullName evidence="7">TetR family transcriptional regulator</fullName>
    </submittedName>
</protein>
<keyword evidence="3" id="KW-0804">Transcription</keyword>
<gene>
    <name evidence="7" type="ORF">LG632_10625</name>
</gene>
<keyword evidence="8" id="KW-1185">Reference proteome</keyword>
<comment type="caution">
    <text evidence="7">The sequence shown here is derived from an EMBL/GenBank/DDBJ whole genome shotgun (WGS) entry which is preliminary data.</text>
</comment>
<dbReference type="InterPro" id="IPR023772">
    <property type="entry name" value="DNA-bd_HTH_TetR-type_CS"/>
</dbReference>
<dbReference type="InterPro" id="IPR009057">
    <property type="entry name" value="Homeodomain-like_sf"/>
</dbReference>
<dbReference type="Pfam" id="PF17918">
    <property type="entry name" value="TetR_C_15"/>
    <property type="match status" value="1"/>
</dbReference>
<evidence type="ECO:0000256" key="5">
    <source>
        <dbReference type="SAM" id="MobiDB-lite"/>
    </source>
</evidence>
<dbReference type="SUPFAM" id="SSF46689">
    <property type="entry name" value="Homeodomain-like"/>
    <property type="match status" value="1"/>
</dbReference>
<dbReference type="PROSITE" id="PS50977">
    <property type="entry name" value="HTH_TETR_2"/>
    <property type="match status" value="1"/>
</dbReference>
<dbReference type="PANTHER" id="PTHR30055">
    <property type="entry name" value="HTH-TYPE TRANSCRIPTIONAL REGULATOR RUTR"/>
    <property type="match status" value="1"/>
</dbReference>
<dbReference type="InterPro" id="IPR001647">
    <property type="entry name" value="HTH_TetR"/>
</dbReference>
<evidence type="ECO:0000256" key="3">
    <source>
        <dbReference type="ARBA" id="ARBA00023163"/>
    </source>
</evidence>
<dbReference type="PANTHER" id="PTHR30055:SF234">
    <property type="entry name" value="HTH-TYPE TRANSCRIPTIONAL REGULATOR BETI"/>
    <property type="match status" value="1"/>
</dbReference>
<accession>A0ABS8B5D2</accession>
<dbReference type="Proteomes" id="UP001199054">
    <property type="component" value="Unassembled WGS sequence"/>
</dbReference>